<keyword evidence="1 4" id="KW-0547">Nucleotide-binding</keyword>
<dbReference type="GO" id="GO:0016301">
    <property type="term" value="F:kinase activity"/>
    <property type="evidence" value="ECO:0007669"/>
    <property type="project" value="UniProtKB-KW"/>
</dbReference>
<evidence type="ECO:0000259" key="6">
    <source>
        <dbReference type="Pfam" id="PF22740"/>
    </source>
</evidence>
<reference evidence="7 8" key="1">
    <citation type="journal article" date="2012" name="Environ. Microbiol.">
        <title>Complete genome of Candidatus Chloracidobacterium thermophilum, a chlorophyll-based photoheterotroph belonging to the phylum Acidobacteria.</title>
        <authorList>
            <person name="Garcia Costas A.M."/>
            <person name="Liu Z."/>
            <person name="Tomsho L.P."/>
            <person name="Schuster S.C."/>
            <person name="Ward D.M."/>
            <person name="Bryant D.A."/>
        </authorList>
    </citation>
    <scope>NUCLEOTIDE SEQUENCE [LARGE SCALE GENOMIC DNA]</scope>
    <source>
        <strain evidence="7 8">B</strain>
    </source>
</reference>
<keyword evidence="3 4" id="KW-0342">GTP-binding</keyword>
<dbReference type="Pfam" id="PF03668">
    <property type="entry name" value="RapZ-like_N"/>
    <property type="match status" value="1"/>
</dbReference>
<dbReference type="PANTHER" id="PTHR30448">
    <property type="entry name" value="RNASE ADAPTER PROTEIN RAPZ"/>
    <property type="match status" value="1"/>
</dbReference>
<name>G2LI11_CHLTF</name>
<dbReference type="NCBIfam" id="NF003828">
    <property type="entry name" value="PRK05416.1"/>
    <property type="match status" value="1"/>
</dbReference>
<keyword evidence="8" id="KW-1185">Reference proteome</keyword>
<evidence type="ECO:0000313" key="8">
    <source>
        <dbReference type="Proteomes" id="UP000006791"/>
    </source>
</evidence>
<dbReference type="InterPro" id="IPR027417">
    <property type="entry name" value="P-loop_NTPase"/>
</dbReference>
<proteinExistence type="inferred from homology"/>
<dbReference type="STRING" id="981222.Cabther_A0466"/>
<keyword evidence="2 4" id="KW-0067">ATP-binding</keyword>
<protein>
    <submittedName>
        <fullName evidence="7">Putative P-loop-containing kinase</fullName>
    </submittedName>
</protein>
<dbReference type="EMBL" id="CP002514">
    <property type="protein sequence ID" value="AEP11227.1"/>
    <property type="molecule type" value="Genomic_DNA"/>
</dbReference>
<sequence>MPFRGIPNVFVGGTLPNVAGTTQDVASTLIPRPAGHFGFVMPRRPKSPPPAPPNFVVITGLSGSGKQSALNALEDLGYFGVDNLPVALLPTFAELCRRSEGGLSRAAVVVDAREPAFVAAFPAAYTRLRELVSHVRLLFFEATDDVLMRRYSETRRPHPLDTANRHTRGLRAAIQAERTLLAPVRELADRIIDTSGLTIYDLRRQLGEALGAGQTARMRVLLLSFGFKHGIPTEADLVLDVRFLKNPHYVPELRPLTGRDAPVTDFLLADEEVVETRNRFAELLAFVVPRYARDGRSYLTIAIGCTGGKHRSVMMAEALAKEVRKLRFPVRVRHRDIAK</sequence>
<feature type="domain" description="RapZ-like N-terminal" evidence="5">
    <location>
        <begin position="55"/>
        <end position="212"/>
    </location>
</feature>
<feature type="binding site" evidence="4">
    <location>
        <begin position="111"/>
        <end position="114"/>
    </location>
    <ligand>
        <name>GTP</name>
        <dbReference type="ChEBI" id="CHEBI:37565"/>
    </ligand>
</feature>
<feature type="binding site" evidence="4">
    <location>
        <begin position="60"/>
        <end position="67"/>
    </location>
    <ligand>
        <name>ATP</name>
        <dbReference type="ChEBI" id="CHEBI:30616"/>
    </ligand>
</feature>
<dbReference type="SUPFAM" id="SSF52540">
    <property type="entry name" value="P-loop containing nucleoside triphosphate hydrolases"/>
    <property type="match status" value="1"/>
</dbReference>
<dbReference type="GO" id="GO:0005525">
    <property type="term" value="F:GTP binding"/>
    <property type="evidence" value="ECO:0007669"/>
    <property type="project" value="UniProtKB-UniRule"/>
</dbReference>
<evidence type="ECO:0000256" key="2">
    <source>
        <dbReference type="ARBA" id="ARBA00022840"/>
    </source>
</evidence>
<keyword evidence="7" id="KW-0418">Kinase</keyword>
<evidence type="ECO:0000256" key="4">
    <source>
        <dbReference type="HAMAP-Rule" id="MF_00636"/>
    </source>
</evidence>
<dbReference type="InterPro" id="IPR053931">
    <property type="entry name" value="RapZ_C"/>
</dbReference>
<dbReference type="AlphaFoldDB" id="G2LI11"/>
<dbReference type="RefSeq" id="WP_014098965.1">
    <property type="nucleotide sequence ID" value="NC_016024.1"/>
</dbReference>
<keyword evidence="7" id="KW-0808">Transferase</keyword>
<dbReference type="PANTHER" id="PTHR30448:SF0">
    <property type="entry name" value="RNASE ADAPTER PROTEIN RAPZ"/>
    <property type="match status" value="1"/>
</dbReference>
<dbReference type="GO" id="GO:0005524">
    <property type="term" value="F:ATP binding"/>
    <property type="evidence" value="ECO:0007669"/>
    <property type="project" value="UniProtKB-UniRule"/>
</dbReference>
<dbReference type="HOGENOM" id="CLU_059558_0_0_0"/>
<gene>
    <name evidence="7" type="ordered locus">Cabther_A0466</name>
</gene>
<dbReference type="PIRSF" id="PIRSF005052">
    <property type="entry name" value="P-loopkin"/>
    <property type="match status" value="1"/>
</dbReference>
<evidence type="ECO:0000313" key="7">
    <source>
        <dbReference type="EMBL" id="AEP11227.1"/>
    </source>
</evidence>
<feature type="domain" description="RapZ C-terminal" evidence="6">
    <location>
        <begin position="218"/>
        <end position="337"/>
    </location>
</feature>
<evidence type="ECO:0000259" key="5">
    <source>
        <dbReference type="Pfam" id="PF03668"/>
    </source>
</evidence>
<dbReference type="InterPro" id="IPR053930">
    <property type="entry name" value="RapZ-like_N"/>
</dbReference>
<accession>G2LI11</accession>
<evidence type="ECO:0000256" key="3">
    <source>
        <dbReference type="ARBA" id="ARBA00023134"/>
    </source>
</evidence>
<organism evidence="7 8">
    <name type="scientific">Chloracidobacterium thermophilum (strain B)</name>
    <dbReference type="NCBI Taxonomy" id="981222"/>
    <lineage>
        <taxon>Bacteria</taxon>
        <taxon>Pseudomonadati</taxon>
        <taxon>Acidobacteriota</taxon>
        <taxon>Terriglobia</taxon>
        <taxon>Terriglobales</taxon>
        <taxon>Acidobacteriaceae</taxon>
        <taxon>Chloracidobacterium</taxon>
    </lineage>
</organism>
<dbReference type="Proteomes" id="UP000006791">
    <property type="component" value="Chromosome 1"/>
</dbReference>
<dbReference type="InterPro" id="IPR005337">
    <property type="entry name" value="RapZ-like"/>
</dbReference>
<evidence type="ECO:0000256" key="1">
    <source>
        <dbReference type="ARBA" id="ARBA00022741"/>
    </source>
</evidence>
<dbReference type="Pfam" id="PF22740">
    <property type="entry name" value="PapZ_C"/>
    <property type="match status" value="1"/>
</dbReference>
<dbReference type="HAMAP" id="MF_00636">
    <property type="entry name" value="RapZ_like"/>
    <property type="match status" value="1"/>
</dbReference>
<dbReference type="KEGG" id="ctm:Cabther_A0466"/>